<dbReference type="GO" id="GO:0033794">
    <property type="term" value="F:sarcosine reductase activity"/>
    <property type="evidence" value="ECO:0007669"/>
    <property type="project" value="UniProtKB-EC"/>
</dbReference>
<evidence type="ECO:0000256" key="7">
    <source>
        <dbReference type="ARBA" id="ARBA00048189"/>
    </source>
</evidence>
<evidence type="ECO:0000256" key="3">
    <source>
        <dbReference type="ARBA" id="ARBA00023002"/>
    </source>
</evidence>
<dbReference type="GO" id="GO:0030700">
    <property type="term" value="C:glycine reductase complex"/>
    <property type="evidence" value="ECO:0007669"/>
    <property type="project" value="InterPro"/>
</dbReference>
<comment type="catalytic activity">
    <reaction evidence="8">
        <text>acetyl phosphate + methylamine + [thioredoxin]-disulfide + H2O = sarcosine + [thioredoxin]-dithiol + phosphate + H(+)</text>
        <dbReference type="Rhea" id="RHEA:12825"/>
        <dbReference type="Rhea" id="RHEA-COMP:10698"/>
        <dbReference type="Rhea" id="RHEA-COMP:10700"/>
        <dbReference type="ChEBI" id="CHEBI:15377"/>
        <dbReference type="ChEBI" id="CHEBI:15378"/>
        <dbReference type="ChEBI" id="CHEBI:22191"/>
        <dbReference type="ChEBI" id="CHEBI:29950"/>
        <dbReference type="ChEBI" id="CHEBI:43474"/>
        <dbReference type="ChEBI" id="CHEBI:50058"/>
        <dbReference type="ChEBI" id="CHEBI:57433"/>
        <dbReference type="ChEBI" id="CHEBI:59338"/>
        <dbReference type="EC" id="1.21.4.3"/>
    </reaction>
</comment>
<dbReference type="Proteomes" id="UP000811545">
    <property type="component" value="Unassembled WGS sequence"/>
</dbReference>
<dbReference type="GO" id="GO:0033795">
    <property type="term" value="F:betaine reductase activity"/>
    <property type="evidence" value="ECO:0007669"/>
    <property type="project" value="UniProtKB-EC"/>
</dbReference>
<dbReference type="EMBL" id="QLTW01000011">
    <property type="protein sequence ID" value="MBT9144537.1"/>
    <property type="molecule type" value="Genomic_DNA"/>
</dbReference>
<comment type="similarity">
    <text evidence="1">Belongs to the GrdA family.</text>
</comment>
<comment type="function">
    <text evidence="4">In the first step of glycine, betaine and sarcosine reductases, the substrate is bound to component PB via a Schiff base intermediate. Then the PB-activated substrate is nucleophilically attacked by the selenol anion of component PA to transform it to a carboxymethylated selenoether and the respective amine. By action of component PC, acetyl phosphate is formed, leaving component PA in its oxidized state. Finally component PA becomes reduced by the thioredoxin system to start a new catalytic cycle of reductive deamination.</text>
</comment>
<reference evidence="9 10" key="1">
    <citation type="journal article" date="2021" name="bioRxiv">
        <title>Unique metabolic strategies in Hadean analogues reveal hints for primordial physiology.</title>
        <authorList>
            <person name="Nobu M.K."/>
            <person name="Nakai R."/>
            <person name="Tamazawa S."/>
            <person name="Mori H."/>
            <person name="Toyoda A."/>
            <person name="Ijiri A."/>
            <person name="Suzuki S."/>
            <person name="Kurokawa K."/>
            <person name="Kamagata Y."/>
            <person name="Tamaki H."/>
        </authorList>
    </citation>
    <scope>NUCLEOTIDE SEQUENCE [LARGE SCALE GENOMIC DNA]</scope>
    <source>
        <strain evidence="9">BS525</strain>
    </source>
</reference>
<comment type="catalytic activity">
    <reaction evidence="6">
        <text>acetyl phosphate + [thioredoxin]-disulfide + NH4(+) + H2O = [thioredoxin]-dithiol + glycine + phosphate + H(+)</text>
        <dbReference type="Rhea" id="RHEA:12232"/>
        <dbReference type="Rhea" id="RHEA-COMP:10698"/>
        <dbReference type="Rhea" id="RHEA-COMP:10700"/>
        <dbReference type="ChEBI" id="CHEBI:15377"/>
        <dbReference type="ChEBI" id="CHEBI:15378"/>
        <dbReference type="ChEBI" id="CHEBI:22191"/>
        <dbReference type="ChEBI" id="CHEBI:28938"/>
        <dbReference type="ChEBI" id="CHEBI:29950"/>
        <dbReference type="ChEBI" id="CHEBI:43474"/>
        <dbReference type="ChEBI" id="CHEBI:50058"/>
        <dbReference type="ChEBI" id="CHEBI:57305"/>
        <dbReference type="EC" id="1.21.4.2"/>
    </reaction>
</comment>
<dbReference type="InterPro" id="IPR006812">
    <property type="entry name" value="GRDA"/>
</dbReference>
<dbReference type="NCBIfam" id="NF040748">
    <property type="entry name" value="reduct_selen_A"/>
    <property type="match status" value="1"/>
</dbReference>
<dbReference type="GO" id="GO:0030699">
    <property type="term" value="F:glycine reductase activity"/>
    <property type="evidence" value="ECO:0007669"/>
    <property type="project" value="UniProtKB-EC"/>
</dbReference>
<dbReference type="PIRSF" id="PIRSF000181">
    <property type="entry name" value="Grc_selenoprot_A"/>
    <property type="match status" value="1"/>
</dbReference>
<evidence type="ECO:0000256" key="1">
    <source>
        <dbReference type="ARBA" id="ARBA00010866"/>
    </source>
</evidence>
<evidence type="ECO:0000256" key="2">
    <source>
        <dbReference type="ARBA" id="ARBA00022933"/>
    </source>
</evidence>
<evidence type="ECO:0000256" key="6">
    <source>
        <dbReference type="ARBA" id="ARBA00047603"/>
    </source>
</evidence>
<sequence length="109" mass="12012">MDLENQGRIKEIAEKYGQDEVIVVLGNADPGGAEVFAETVTIGDPSYAGPLAGVSLGLPVYHIFELKSEVDPSVWQENVEMMELVLDVEGLVNSIKERREKYSKYSIPV</sequence>
<organism evidence="9 10">
    <name type="scientific">Psychracetigena formicireducens</name>
    <dbReference type="NCBI Taxonomy" id="2986056"/>
    <lineage>
        <taxon>Bacteria</taxon>
        <taxon>Bacillati</taxon>
        <taxon>Candidatus Lithacetigenota</taxon>
        <taxon>Candidatus Psychracetigena</taxon>
    </lineage>
</organism>
<keyword evidence="2" id="KW-0712">Selenocysteine</keyword>
<comment type="caution">
    <text evidence="9">The sequence shown here is derived from an EMBL/GenBank/DDBJ whole genome shotgun (WGS) entry which is preliminary data.</text>
</comment>
<comment type="catalytic activity">
    <reaction evidence="7">
        <text>acetyl phosphate + trimethylamine + [thioredoxin]-disulfide + H2O = glycine betaine + [thioredoxin]-dithiol + phosphate + H(+)</text>
        <dbReference type="Rhea" id="RHEA:11848"/>
        <dbReference type="Rhea" id="RHEA-COMP:10698"/>
        <dbReference type="Rhea" id="RHEA-COMP:10700"/>
        <dbReference type="ChEBI" id="CHEBI:15377"/>
        <dbReference type="ChEBI" id="CHEBI:15378"/>
        <dbReference type="ChEBI" id="CHEBI:17750"/>
        <dbReference type="ChEBI" id="CHEBI:22191"/>
        <dbReference type="ChEBI" id="CHEBI:29950"/>
        <dbReference type="ChEBI" id="CHEBI:43474"/>
        <dbReference type="ChEBI" id="CHEBI:50058"/>
        <dbReference type="ChEBI" id="CHEBI:58389"/>
        <dbReference type="EC" id="1.21.4.4"/>
    </reaction>
</comment>
<gene>
    <name evidence="9" type="primary">grdA1_2</name>
    <name evidence="9" type="ORF">DDT42_00378</name>
</gene>
<proteinExistence type="inferred from homology"/>
<name>A0A9E2F1A5_PSYF1</name>
<dbReference type="Pfam" id="PF04723">
    <property type="entry name" value="GRDA"/>
    <property type="match status" value="1"/>
</dbReference>
<protein>
    <submittedName>
        <fullName evidence="9">Glycine/sarcosine/betaine reductase complex component A1</fullName>
        <ecNumber evidence="9">1.21.4.2</ecNumber>
    </submittedName>
</protein>
<evidence type="ECO:0000256" key="8">
    <source>
        <dbReference type="ARBA" id="ARBA00048720"/>
    </source>
</evidence>
<evidence type="ECO:0000256" key="4">
    <source>
        <dbReference type="ARBA" id="ARBA00025583"/>
    </source>
</evidence>
<evidence type="ECO:0000256" key="5">
    <source>
        <dbReference type="ARBA" id="ARBA00025846"/>
    </source>
</evidence>
<dbReference type="AlphaFoldDB" id="A0A9E2F1A5"/>
<evidence type="ECO:0000313" key="10">
    <source>
        <dbReference type="Proteomes" id="UP000811545"/>
    </source>
</evidence>
<dbReference type="EC" id="1.21.4.2" evidence="9"/>
<evidence type="ECO:0000313" key="9">
    <source>
        <dbReference type="EMBL" id="MBT9144537.1"/>
    </source>
</evidence>
<keyword evidence="3 9" id="KW-0560">Oxidoreductase</keyword>
<accession>A0A9E2F1A5</accession>
<comment type="subunit">
    <text evidence="5">Monomer. Component of the glycine, sarcosine and betaine reductase complexes, together with components B and C.</text>
</comment>